<dbReference type="EMBL" id="JBDIZK010000014">
    <property type="protein sequence ID" value="MEN3749483.1"/>
    <property type="molecule type" value="Genomic_DNA"/>
</dbReference>
<evidence type="ECO:0008006" key="3">
    <source>
        <dbReference type="Google" id="ProtNLM"/>
    </source>
</evidence>
<accession>A0ABV0BD58</accession>
<dbReference type="Proteomes" id="UP001427805">
    <property type="component" value="Unassembled WGS sequence"/>
</dbReference>
<reference evidence="1 2" key="1">
    <citation type="submission" date="2024-05" db="EMBL/GenBank/DDBJ databases">
        <title>Sphingomonas sp. HF-S3 16S ribosomal RNA gene Genome sequencing and assembly.</title>
        <authorList>
            <person name="Lee H."/>
        </authorList>
    </citation>
    <scope>NUCLEOTIDE SEQUENCE [LARGE SCALE GENOMIC DNA]</scope>
    <source>
        <strain evidence="1 2">HF-S3</strain>
    </source>
</reference>
<gene>
    <name evidence="1" type="ORF">TPR58_20070</name>
</gene>
<protein>
    <recommendedName>
        <fullName evidence="3">UrcA family protein</fullName>
    </recommendedName>
</protein>
<evidence type="ECO:0000313" key="2">
    <source>
        <dbReference type="Proteomes" id="UP001427805"/>
    </source>
</evidence>
<evidence type="ECO:0000313" key="1">
    <source>
        <dbReference type="EMBL" id="MEN3749483.1"/>
    </source>
</evidence>
<name>A0ABV0BD58_9SPHN</name>
<proteinExistence type="predicted"/>
<keyword evidence="2" id="KW-1185">Reference proteome</keyword>
<dbReference type="RefSeq" id="WP_346248529.1">
    <property type="nucleotide sequence ID" value="NZ_JBDIZK010000014.1"/>
</dbReference>
<sequence length="96" mass="10613">MIALLAPLILKAASQTALQPATSALPEDVRAFIVRRNECDHYRGEDSPDPGRRAEIDAQLTRLCTGSDRQLAGLKHKHARSPAVLRALDVYEPRIE</sequence>
<comment type="caution">
    <text evidence="1">The sequence shown here is derived from an EMBL/GenBank/DDBJ whole genome shotgun (WGS) entry which is preliminary data.</text>
</comment>
<organism evidence="1 2">
    <name type="scientific">Sphingomonas rustica</name>
    <dbReference type="NCBI Taxonomy" id="3103142"/>
    <lineage>
        <taxon>Bacteria</taxon>
        <taxon>Pseudomonadati</taxon>
        <taxon>Pseudomonadota</taxon>
        <taxon>Alphaproteobacteria</taxon>
        <taxon>Sphingomonadales</taxon>
        <taxon>Sphingomonadaceae</taxon>
        <taxon>Sphingomonas</taxon>
    </lineage>
</organism>